<proteinExistence type="predicted"/>
<comment type="caution">
    <text evidence="1">The sequence shown here is derived from an EMBL/GenBank/DDBJ whole genome shotgun (WGS) entry which is preliminary data.</text>
</comment>
<evidence type="ECO:0000313" key="1">
    <source>
        <dbReference type="EMBL" id="OSJ34907.1"/>
    </source>
</evidence>
<evidence type="ECO:0000313" key="2">
    <source>
        <dbReference type="Proteomes" id="UP000193884"/>
    </source>
</evidence>
<accession>A0ABX3XAF1</accession>
<name>A0ABX3XAF1_9BRAD</name>
<dbReference type="InterPro" id="IPR002514">
    <property type="entry name" value="Transposase_8"/>
</dbReference>
<reference evidence="1 2" key="1">
    <citation type="submission" date="2017-03" db="EMBL/GenBank/DDBJ databases">
        <title>Whole genome sequences of fourteen strains of Bradyrhizobium canariense and one strain of Bradyrhizobium japonicum isolated from Lupinus (Papilionoideae: Genisteae) species in Algeria.</title>
        <authorList>
            <person name="Crovadore J."/>
            <person name="Chekireb D."/>
            <person name="Brachmann A."/>
            <person name="Chablais R."/>
            <person name="Cochard B."/>
            <person name="Lefort F."/>
        </authorList>
    </citation>
    <scope>NUCLEOTIDE SEQUENCE [LARGE SCALE GENOMIC DNA]</scope>
    <source>
        <strain evidence="1 2">UBMAN05</strain>
    </source>
</reference>
<keyword evidence="2" id="KW-1185">Reference proteome</keyword>
<dbReference type="EMBL" id="NAFK01000117">
    <property type="protein sequence ID" value="OSJ34907.1"/>
    <property type="molecule type" value="Genomic_DNA"/>
</dbReference>
<protein>
    <recommendedName>
        <fullName evidence="3">Transposase</fullName>
    </recommendedName>
</protein>
<gene>
    <name evidence="1" type="ORF">BST63_02835</name>
</gene>
<organism evidence="1 2">
    <name type="scientific">Bradyrhizobium canariense</name>
    <dbReference type="NCBI Taxonomy" id="255045"/>
    <lineage>
        <taxon>Bacteria</taxon>
        <taxon>Pseudomonadati</taxon>
        <taxon>Pseudomonadota</taxon>
        <taxon>Alphaproteobacteria</taxon>
        <taxon>Hyphomicrobiales</taxon>
        <taxon>Nitrobacteraceae</taxon>
        <taxon>Bradyrhizobium</taxon>
    </lineage>
</organism>
<dbReference type="Proteomes" id="UP000193884">
    <property type="component" value="Unassembled WGS sequence"/>
</dbReference>
<dbReference type="Pfam" id="PF01527">
    <property type="entry name" value="HTH_Tnp_1"/>
    <property type="match status" value="1"/>
</dbReference>
<sequence>MVIRKQPMAFTRMKRSRFAEEETIGISKGHDATISDADMCRKHGVDDATISKWKPRFGPSG</sequence>
<evidence type="ECO:0008006" key="3">
    <source>
        <dbReference type="Google" id="ProtNLM"/>
    </source>
</evidence>